<dbReference type="RefSeq" id="XP_031853787.1">
    <property type="nucleotide sequence ID" value="XM_031997896.1"/>
</dbReference>
<organism evidence="1 2">
    <name type="scientific">Magnusiomyces paraingens</name>
    <dbReference type="NCBI Taxonomy" id="2606893"/>
    <lineage>
        <taxon>Eukaryota</taxon>
        <taxon>Fungi</taxon>
        <taxon>Dikarya</taxon>
        <taxon>Ascomycota</taxon>
        <taxon>Saccharomycotina</taxon>
        <taxon>Dipodascomycetes</taxon>
        <taxon>Dipodascales</taxon>
        <taxon>Dipodascaceae</taxon>
        <taxon>Magnusiomyces</taxon>
    </lineage>
</organism>
<evidence type="ECO:0000313" key="2">
    <source>
        <dbReference type="Proteomes" id="UP000398389"/>
    </source>
</evidence>
<dbReference type="Proteomes" id="UP000398389">
    <property type="component" value="Unassembled WGS sequence"/>
</dbReference>
<dbReference type="AlphaFoldDB" id="A0A5E8BJ49"/>
<protein>
    <submittedName>
        <fullName evidence="1">Uncharacterized protein</fullName>
    </submittedName>
</protein>
<proteinExistence type="predicted"/>
<keyword evidence="2" id="KW-1185">Reference proteome</keyword>
<evidence type="ECO:0000313" key="1">
    <source>
        <dbReference type="EMBL" id="VVT51684.1"/>
    </source>
</evidence>
<reference evidence="1 2" key="1">
    <citation type="submission" date="2019-09" db="EMBL/GenBank/DDBJ databases">
        <authorList>
            <person name="Brejova B."/>
        </authorList>
    </citation>
    <scope>NUCLEOTIDE SEQUENCE [LARGE SCALE GENOMIC DNA]</scope>
</reference>
<gene>
    <name evidence="1" type="ORF">SAPINGB_P003178</name>
</gene>
<accession>A0A5E8BJ49</accession>
<name>A0A5E8BJ49_9ASCO</name>
<dbReference type="GeneID" id="43581996"/>
<dbReference type="EMBL" id="CABVLU010000002">
    <property type="protein sequence ID" value="VVT51684.1"/>
    <property type="molecule type" value="Genomic_DNA"/>
</dbReference>
<sequence length="110" mass="11295">MSHAVPSRRYIDWPASGATAPSTLRTSALHAIALAAVAIVLKLAAGSPKLILPTLLAQVARNLPSRGAAAAAAAAAAACPDPNPNSNPNLETLRLSPHWQLPPHAVNVYV</sequence>